<reference evidence="1" key="1">
    <citation type="submission" date="2022-10" db="EMBL/GenBank/DDBJ databases">
        <title>Hoeflea sp. G2-23, isolated from marine algae.</title>
        <authorList>
            <person name="Kristyanto S."/>
            <person name="Kim J.M."/>
            <person name="Jeon C.O."/>
        </authorList>
    </citation>
    <scope>NUCLEOTIDE SEQUENCE</scope>
    <source>
        <strain evidence="1">G2-23</strain>
    </source>
</reference>
<comment type="caution">
    <text evidence="1">The sequence shown here is derived from an EMBL/GenBank/DDBJ whole genome shotgun (WGS) entry which is preliminary data.</text>
</comment>
<dbReference type="RefSeq" id="WP_267651850.1">
    <property type="nucleotide sequence ID" value="NZ_JAOVZR010000001.1"/>
</dbReference>
<evidence type="ECO:0000313" key="2">
    <source>
        <dbReference type="EMBL" id="MCY0150858.1"/>
    </source>
</evidence>
<organism evidence="1 3">
    <name type="scientific">Hoeflea algicola</name>
    <dbReference type="NCBI Taxonomy" id="2983763"/>
    <lineage>
        <taxon>Bacteria</taxon>
        <taxon>Pseudomonadati</taxon>
        <taxon>Pseudomonadota</taxon>
        <taxon>Alphaproteobacteria</taxon>
        <taxon>Hyphomicrobiales</taxon>
        <taxon>Rhizobiaceae</taxon>
        <taxon>Hoeflea</taxon>
    </lineage>
</organism>
<evidence type="ECO:0000313" key="1">
    <source>
        <dbReference type="EMBL" id="MCY0146157.1"/>
    </source>
</evidence>
<keyword evidence="3" id="KW-1185">Reference proteome</keyword>
<accession>A0ABT3Z312</accession>
<proteinExistence type="predicted"/>
<sequence length="50" mass="5739">MTFDDKIAYGFKRSDRDFKEFDIPQGRAFIDNAATEREELRALLAAVRSG</sequence>
<protein>
    <submittedName>
        <fullName evidence="1">Uncharacterized protein</fullName>
    </submittedName>
</protein>
<dbReference type="Proteomes" id="UP001073227">
    <property type="component" value="Unassembled WGS sequence"/>
</dbReference>
<dbReference type="EMBL" id="JAOVZR010000001">
    <property type="protein sequence ID" value="MCY0146157.1"/>
    <property type="molecule type" value="Genomic_DNA"/>
</dbReference>
<dbReference type="EMBL" id="JAOVZR010000004">
    <property type="protein sequence ID" value="MCY0150858.1"/>
    <property type="molecule type" value="Genomic_DNA"/>
</dbReference>
<name>A0ABT3Z312_9HYPH</name>
<evidence type="ECO:0000313" key="3">
    <source>
        <dbReference type="Proteomes" id="UP001073227"/>
    </source>
</evidence>
<gene>
    <name evidence="1" type="ORF">OEG84_00095</name>
    <name evidence="2" type="ORF">OEG84_24960</name>
</gene>